<dbReference type="InterPro" id="IPR049751">
    <property type="entry name" value="TraI/MobA_relaxases"/>
</dbReference>
<dbReference type="Proteomes" id="UP000255066">
    <property type="component" value="Unassembled WGS sequence"/>
</dbReference>
<dbReference type="OrthoDB" id="279005at2"/>
<dbReference type="Pfam" id="PF18821">
    <property type="entry name" value="LPD7"/>
    <property type="match status" value="1"/>
</dbReference>
<dbReference type="InterPro" id="IPR040677">
    <property type="entry name" value="LPD7"/>
</dbReference>
<dbReference type="NCBIfam" id="NF041893">
    <property type="entry name" value="TraI_MobP_relax"/>
    <property type="match status" value="1"/>
</dbReference>
<feature type="domain" description="MobA/VirD2-like nuclease" evidence="2">
    <location>
        <begin position="22"/>
        <end position="154"/>
    </location>
</feature>
<feature type="region of interest" description="Disordered" evidence="1">
    <location>
        <begin position="605"/>
        <end position="633"/>
    </location>
</feature>
<feature type="region of interest" description="Disordered" evidence="1">
    <location>
        <begin position="555"/>
        <end position="577"/>
    </location>
</feature>
<sequence length="633" mass="72304">MIIRHIPMDSIKKSKFTNLVRYITNGQGKQERVGKIRISNCSSVDPHWAALEVEATQSRNKRAQGDKSYHLLISFAKGECPESEVLRTIEEKVVGSIGFSAHQRISTVHHDTDNLHIHVAINKIHPIHFTMKEPYQAYKQFSKVAIQLEDEFSLIKTNHQGKKSRAENRADDMEHHAGIESLINWVKRHCLDTLRECRDWASLHDTLAAHDLALRLRGNGLIVESGFGISIKASSLSREFSKKKLEDRLGPFQPLHREISINQSYALRPLQQGIKANSLYKKYLVEKETHYKLMRDKLVVLRDKKNRLIEQAKTKGKLKRATVKLVNGSREEKKLLYESIHQSLKNDIRQVMKHYRQDCKYEVERYKSCTWADWLQKKAEKGDEDALTLMRYNPQTHARQYALSGHTKNSTISLSKTIDSVTKEGTVIHKIKTCTIRDTGREISISKGASPEGLKEALLLAKKRFGNCIAVNGSALFKQAILMVAVRYELDIKFDDYGLELQRQHLLSIAGDRNEQSRRAGLIHGRGTGRSNEIVATTPGSKRHRIKPVYSLPATTRTRTKSNVGRTGQCPPPENNNRLRVLSELPVVQLTGGSKMLLQTHVHDQLERKRTQPDNSLRRPIPHLSSTKERKKR</sequence>
<protein>
    <submittedName>
        <fullName evidence="6">TraI protein</fullName>
    </submittedName>
</protein>
<evidence type="ECO:0000259" key="4">
    <source>
        <dbReference type="Pfam" id="PF22863"/>
    </source>
</evidence>
<dbReference type="EMBL" id="LNXT01000018">
    <property type="protein sequence ID" value="KTC71792.1"/>
    <property type="molecule type" value="Genomic_DNA"/>
</dbReference>
<evidence type="ECO:0000313" key="5">
    <source>
        <dbReference type="EMBL" id="KTC71792.1"/>
    </source>
</evidence>
<keyword evidence="7" id="KW-1185">Reference proteome</keyword>
<dbReference type="InterPro" id="IPR054462">
    <property type="entry name" value="TraI_M"/>
</dbReference>
<evidence type="ECO:0000313" key="8">
    <source>
        <dbReference type="Proteomes" id="UP000255066"/>
    </source>
</evidence>
<reference evidence="5 7" key="1">
    <citation type="submission" date="2015-11" db="EMBL/GenBank/DDBJ databases">
        <title>Genomic analysis of 38 Legionella species identifies large and diverse effector repertoires.</title>
        <authorList>
            <person name="Burstein D."/>
            <person name="Amaro F."/>
            <person name="Zusman T."/>
            <person name="Lifshitz Z."/>
            <person name="Cohen O."/>
            <person name="Gilbert J.A."/>
            <person name="Pupko T."/>
            <person name="Shuman H.A."/>
            <person name="Segal G."/>
        </authorList>
    </citation>
    <scope>NUCLEOTIDE SEQUENCE [LARGE SCALE GENOMIC DNA]</scope>
    <source>
        <strain evidence="5 7">CDC#1407-AL-14</strain>
    </source>
</reference>
<reference evidence="6 8" key="2">
    <citation type="submission" date="2018-06" db="EMBL/GenBank/DDBJ databases">
        <authorList>
            <consortium name="Pathogen Informatics"/>
            <person name="Doyle S."/>
        </authorList>
    </citation>
    <scope>NUCLEOTIDE SEQUENCE [LARGE SCALE GENOMIC DNA]</scope>
    <source>
        <strain evidence="6 8">NCTC12437</strain>
    </source>
</reference>
<evidence type="ECO:0000259" key="2">
    <source>
        <dbReference type="Pfam" id="PF03432"/>
    </source>
</evidence>
<organism evidence="6 8">
    <name type="scientific">Legionella birminghamensis</name>
    <dbReference type="NCBI Taxonomy" id="28083"/>
    <lineage>
        <taxon>Bacteria</taxon>
        <taxon>Pseudomonadati</taxon>
        <taxon>Pseudomonadota</taxon>
        <taxon>Gammaproteobacteria</taxon>
        <taxon>Legionellales</taxon>
        <taxon>Legionellaceae</taxon>
        <taxon>Legionella</taxon>
    </lineage>
</organism>
<accession>A0A378JTX6</accession>
<dbReference type="Proteomes" id="UP000054735">
    <property type="component" value="Unassembled WGS sequence"/>
</dbReference>
<evidence type="ECO:0000313" key="7">
    <source>
        <dbReference type="Proteomes" id="UP000054735"/>
    </source>
</evidence>
<feature type="domain" description="Large polyvalent protein-associated" evidence="3">
    <location>
        <begin position="418"/>
        <end position="505"/>
    </location>
</feature>
<feature type="region of interest" description="Disordered" evidence="1">
    <location>
        <begin position="522"/>
        <end position="542"/>
    </location>
</feature>
<dbReference type="InterPro" id="IPR005094">
    <property type="entry name" value="Endonuclease_MobA/VirD2"/>
</dbReference>
<dbReference type="Pfam" id="PF22863">
    <property type="entry name" value="TraI_middle"/>
    <property type="match status" value="1"/>
</dbReference>
<feature type="compositionally biased region" description="Polar residues" evidence="1">
    <location>
        <begin position="555"/>
        <end position="566"/>
    </location>
</feature>
<name>A0A378JTX6_9GAMM</name>
<dbReference type="EMBL" id="UGNW01000002">
    <property type="protein sequence ID" value="STX60852.1"/>
    <property type="molecule type" value="Genomic_DNA"/>
</dbReference>
<dbReference type="RefSeq" id="WP_058523496.1">
    <property type="nucleotide sequence ID" value="NZ_CAAAHV010000033.1"/>
</dbReference>
<evidence type="ECO:0000256" key="1">
    <source>
        <dbReference type="SAM" id="MobiDB-lite"/>
    </source>
</evidence>
<feature type="domain" description="TraI-like middle" evidence="4">
    <location>
        <begin position="167"/>
        <end position="254"/>
    </location>
</feature>
<dbReference type="Pfam" id="PF03432">
    <property type="entry name" value="Relaxase"/>
    <property type="match status" value="1"/>
</dbReference>
<evidence type="ECO:0000259" key="3">
    <source>
        <dbReference type="Pfam" id="PF18821"/>
    </source>
</evidence>
<gene>
    <name evidence="6" type="primary">traI_2</name>
    <name evidence="5" type="ORF">Lbir_1428</name>
    <name evidence="6" type="ORF">NCTC12437_03142</name>
</gene>
<dbReference type="STRING" id="28083.Lbir_1428"/>
<proteinExistence type="predicted"/>
<dbReference type="AlphaFoldDB" id="A0A378JTX6"/>
<evidence type="ECO:0000313" key="6">
    <source>
        <dbReference type="EMBL" id="STX60852.1"/>
    </source>
</evidence>
<feature type="compositionally biased region" description="Polar residues" evidence="1">
    <location>
        <begin position="529"/>
        <end position="540"/>
    </location>
</feature>